<dbReference type="HOGENOM" id="CLU_609484_0_0_11"/>
<evidence type="ECO:0000259" key="2">
    <source>
        <dbReference type="Pfam" id="PF02342"/>
    </source>
</evidence>
<gene>
    <name evidence="3" type="ordered locus">FraEuI1c_0734</name>
</gene>
<dbReference type="RefSeq" id="WP_013421933.1">
    <property type="nucleotide sequence ID" value="NC_014666.1"/>
</dbReference>
<dbReference type="InParanoid" id="E3ITQ5"/>
<dbReference type="CDD" id="cd06974">
    <property type="entry name" value="TerD_like"/>
    <property type="match status" value="2"/>
</dbReference>
<dbReference type="InterPro" id="IPR051324">
    <property type="entry name" value="Stress/Tellurium_Resist"/>
</dbReference>
<evidence type="ECO:0000313" key="3">
    <source>
        <dbReference type="EMBL" id="ADP78812.1"/>
    </source>
</evidence>
<keyword evidence="4" id="KW-1185">Reference proteome</keyword>
<dbReference type="InterPro" id="IPR003325">
    <property type="entry name" value="TerD"/>
</dbReference>
<dbReference type="Proteomes" id="UP000002484">
    <property type="component" value="Chromosome"/>
</dbReference>
<dbReference type="STRING" id="298654.FraEuI1c_0734"/>
<dbReference type="PANTHER" id="PTHR32097:SF17">
    <property type="entry name" value="CAMP-BINDING PROTEIN 1-RELATED"/>
    <property type="match status" value="1"/>
</dbReference>
<evidence type="ECO:0000256" key="1">
    <source>
        <dbReference type="SAM" id="MobiDB-lite"/>
    </source>
</evidence>
<dbReference type="KEGG" id="fri:FraEuI1c_0734"/>
<evidence type="ECO:0000313" key="4">
    <source>
        <dbReference type="Proteomes" id="UP000002484"/>
    </source>
</evidence>
<protein>
    <submittedName>
        <fullName evidence="3">Stress protein</fullName>
    </submittedName>
</protein>
<dbReference type="EMBL" id="CP002299">
    <property type="protein sequence ID" value="ADP78812.1"/>
    <property type="molecule type" value="Genomic_DNA"/>
</dbReference>
<dbReference type="AlphaFoldDB" id="E3ITQ5"/>
<feature type="compositionally biased region" description="Low complexity" evidence="1">
    <location>
        <begin position="309"/>
        <end position="323"/>
    </location>
</feature>
<dbReference type="eggNOG" id="COG2310">
    <property type="taxonomic scope" value="Bacteria"/>
</dbReference>
<feature type="compositionally biased region" description="Pro residues" evidence="1">
    <location>
        <begin position="251"/>
        <end position="262"/>
    </location>
</feature>
<feature type="domain" description="TerD" evidence="2">
    <location>
        <begin position="23"/>
        <end position="159"/>
    </location>
</feature>
<feature type="compositionally biased region" description="Pro residues" evidence="1">
    <location>
        <begin position="173"/>
        <end position="202"/>
    </location>
</feature>
<dbReference type="Pfam" id="PF02342">
    <property type="entry name" value="TerD"/>
    <property type="match status" value="2"/>
</dbReference>
<feature type="region of interest" description="Disordered" evidence="1">
    <location>
        <begin position="166"/>
        <end position="372"/>
    </location>
</feature>
<sequence length="560" mass="57704">MAGVLSKGANAPLPTPDVRVEISSSTPLDIAALLVTASGRVRSDADFVFYNQPSGPGVRLRPPSTLEFSLQAVPPDIDKVVVTGSLDGSGPPTFAAVNGLSVAVLASQGGAEIARFDPSDLRTETALIMVELYRRAGSWKVRAVGQGYASGLAGIATDFGISVDSDAPAAAPQAPPAPPTPAPPPPQPLTRPSAPAAPPAPAGGPGRWGEGDYEAPTQLVRPDQPPTPASPSSRGAATGPPPGGPAQGQPPASPQWGPPPTAQPQYGQQPPRAPQPPPGGQPQPQGPPQWGPPPGQPGQWGAPPPPGAQPGQWAGQSGQQWAPPAGAPVNPAWGAPQPGQPGGPPAGGQWGPPPGQPPMDKAWGPPAAGVNLDKGRVSLRKGEAVSLVKTGAPPLTRVRMALGWDPAAQGKDIDLDASCILYDAHGKDVDRVWFMSKKGAKGAVRHSGDNLTGAGEGDDETIFVDLGALPPTVIALVFTVNSFAGQPFTDVRRAYCRLIDDLTSQELVRFDLSDSKRSTGLVMCKVQRVPNTPVWSMTAIGEFHDGKTVRAMIEPARRYL</sequence>
<feature type="compositionally biased region" description="Pro residues" evidence="1">
    <location>
        <begin position="271"/>
        <end position="308"/>
    </location>
</feature>
<proteinExistence type="predicted"/>
<dbReference type="PANTHER" id="PTHR32097">
    <property type="entry name" value="CAMP-BINDING PROTEIN 1-RELATED"/>
    <property type="match status" value="1"/>
</dbReference>
<organism evidence="3 4">
    <name type="scientific">Pseudofrankia inefficax (strain DSM 45817 / CECT 9037 / DDB 130130 / EuI1c)</name>
    <name type="common">Frankia inefficax</name>
    <dbReference type="NCBI Taxonomy" id="298654"/>
    <lineage>
        <taxon>Bacteria</taxon>
        <taxon>Bacillati</taxon>
        <taxon>Actinomycetota</taxon>
        <taxon>Actinomycetes</taxon>
        <taxon>Frankiales</taxon>
        <taxon>Frankiaceae</taxon>
        <taxon>Pseudofrankia</taxon>
    </lineage>
</organism>
<feature type="domain" description="TerD" evidence="2">
    <location>
        <begin position="377"/>
        <end position="546"/>
    </location>
</feature>
<dbReference type="Gene3D" id="2.60.60.30">
    <property type="entry name" value="sav2460 like domains"/>
    <property type="match status" value="2"/>
</dbReference>
<name>E3ITQ5_PSEI1</name>
<accession>E3ITQ5</accession>
<dbReference type="OrthoDB" id="56224at2"/>
<reference evidence="3 4" key="1">
    <citation type="submission" date="2010-10" db="EMBL/GenBank/DDBJ databases">
        <title>Complete sequence of Frankia sp. EuI1c.</title>
        <authorList>
            <consortium name="US DOE Joint Genome Institute"/>
            <person name="Lucas S."/>
            <person name="Copeland A."/>
            <person name="Lapidus A."/>
            <person name="Cheng J.-F."/>
            <person name="Bruce D."/>
            <person name="Goodwin L."/>
            <person name="Pitluck S."/>
            <person name="Chertkov O."/>
            <person name="Detter J.C."/>
            <person name="Han C."/>
            <person name="Tapia R."/>
            <person name="Land M."/>
            <person name="Hauser L."/>
            <person name="Jeffries C."/>
            <person name="Kyrpides N."/>
            <person name="Ivanova N."/>
            <person name="Mikhailova N."/>
            <person name="Beauchemin N."/>
            <person name="Sen A."/>
            <person name="Sur S.A."/>
            <person name="Gtari M."/>
            <person name="Wall L."/>
            <person name="Tisa L."/>
            <person name="Woyke T."/>
        </authorList>
    </citation>
    <scope>NUCLEOTIDE SEQUENCE [LARGE SCALE GENOMIC DNA]</scope>
    <source>
        <strain evidence="4">DSM 45817 / CECT 9037 / EuI1c</strain>
    </source>
</reference>